<dbReference type="AlphaFoldDB" id="I0YW20"/>
<feature type="compositionally biased region" description="Polar residues" evidence="5">
    <location>
        <begin position="134"/>
        <end position="146"/>
    </location>
</feature>
<feature type="region of interest" description="Disordered" evidence="5">
    <location>
        <begin position="483"/>
        <end position="515"/>
    </location>
</feature>
<comment type="caution">
    <text evidence="7">The sequence shown here is derived from an EMBL/GenBank/DDBJ whole genome shotgun (WGS) entry which is preliminary data.</text>
</comment>
<comment type="subcellular location">
    <subcellularLocation>
        <location evidence="1">Membrane</location>
        <topology evidence="1">Multi-pass membrane protein</topology>
    </subcellularLocation>
</comment>
<feature type="transmembrane region" description="Helical" evidence="6">
    <location>
        <begin position="53"/>
        <end position="79"/>
    </location>
</feature>
<dbReference type="OrthoDB" id="518766at2759"/>
<keyword evidence="4 6" id="KW-0472">Membrane</keyword>
<feature type="compositionally biased region" description="Basic and acidic residues" evidence="5">
    <location>
        <begin position="116"/>
        <end position="133"/>
    </location>
</feature>
<dbReference type="STRING" id="574566.I0YW20"/>
<evidence type="ECO:0000256" key="3">
    <source>
        <dbReference type="ARBA" id="ARBA00022989"/>
    </source>
</evidence>
<dbReference type="KEGG" id="csl:COCSUDRAFT_63734"/>
<dbReference type="Proteomes" id="UP000007264">
    <property type="component" value="Unassembled WGS sequence"/>
</dbReference>
<name>I0YW20_COCSC</name>
<proteinExistence type="predicted"/>
<keyword evidence="8" id="KW-1185">Reference proteome</keyword>
<dbReference type="InterPro" id="IPR020966">
    <property type="entry name" value="ALMT"/>
</dbReference>
<feature type="region of interest" description="Disordered" evidence="5">
    <location>
        <begin position="179"/>
        <end position="204"/>
    </location>
</feature>
<evidence type="ECO:0000313" key="7">
    <source>
        <dbReference type="EMBL" id="EIE22589.1"/>
    </source>
</evidence>
<dbReference type="GeneID" id="17040576"/>
<evidence type="ECO:0000256" key="5">
    <source>
        <dbReference type="SAM" id="MobiDB-lite"/>
    </source>
</evidence>
<keyword evidence="3 6" id="KW-1133">Transmembrane helix</keyword>
<gene>
    <name evidence="7" type="ORF">COCSUDRAFT_63734</name>
</gene>
<evidence type="ECO:0000256" key="2">
    <source>
        <dbReference type="ARBA" id="ARBA00022692"/>
    </source>
</evidence>
<dbReference type="GO" id="GO:0016020">
    <property type="term" value="C:membrane"/>
    <property type="evidence" value="ECO:0007669"/>
    <property type="project" value="UniProtKB-SubCell"/>
</dbReference>
<evidence type="ECO:0000313" key="8">
    <source>
        <dbReference type="Proteomes" id="UP000007264"/>
    </source>
</evidence>
<keyword evidence="2 6" id="KW-0812">Transmembrane</keyword>
<evidence type="ECO:0000256" key="4">
    <source>
        <dbReference type="ARBA" id="ARBA00023136"/>
    </source>
</evidence>
<feature type="region of interest" description="Disordered" evidence="5">
    <location>
        <begin position="116"/>
        <end position="158"/>
    </location>
</feature>
<accession>I0YW20</accession>
<dbReference type="EMBL" id="AGSI01000009">
    <property type="protein sequence ID" value="EIE22589.1"/>
    <property type="molecule type" value="Genomic_DNA"/>
</dbReference>
<reference evidence="7 8" key="1">
    <citation type="journal article" date="2012" name="Genome Biol.">
        <title>The genome of the polar eukaryotic microalga coccomyxa subellipsoidea reveals traits of cold adaptation.</title>
        <authorList>
            <person name="Blanc G."/>
            <person name="Agarkova I."/>
            <person name="Grimwood J."/>
            <person name="Kuo A."/>
            <person name="Brueggeman A."/>
            <person name="Dunigan D."/>
            <person name="Gurnon J."/>
            <person name="Ladunga I."/>
            <person name="Lindquist E."/>
            <person name="Lucas S."/>
            <person name="Pangilinan J."/>
            <person name="Proschold T."/>
            <person name="Salamov A."/>
            <person name="Schmutz J."/>
            <person name="Weeks D."/>
            <person name="Yamada T."/>
            <person name="Claverie J.M."/>
            <person name="Grigoriev I."/>
            <person name="Van Etten J."/>
            <person name="Lomsadze A."/>
            <person name="Borodovsky M."/>
        </authorList>
    </citation>
    <scope>NUCLEOTIDE SEQUENCE [LARGE SCALE GENOMIC DNA]</scope>
    <source>
        <strain evidence="7 8">C-169</strain>
    </source>
</reference>
<evidence type="ECO:0000256" key="1">
    <source>
        <dbReference type="ARBA" id="ARBA00004141"/>
    </source>
</evidence>
<dbReference type="RefSeq" id="XP_005647133.1">
    <property type="nucleotide sequence ID" value="XM_005647076.1"/>
</dbReference>
<dbReference type="GO" id="GO:0015743">
    <property type="term" value="P:malate transport"/>
    <property type="evidence" value="ECO:0007669"/>
    <property type="project" value="InterPro"/>
</dbReference>
<evidence type="ECO:0000256" key="6">
    <source>
        <dbReference type="SAM" id="Phobius"/>
    </source>
</evidence>
<sequence>MVTRHPAWTAVISFLVALASSMLAVKLKLDYSCKLLSITFIVVLWTPESKEQAVLVAASRVSCIVLSVLIMALLAMLIYPQIASEQVLGSLNKAMESMAILNRIVWEEVMHNRGEKVAAEDGRQSPSGERQHTDSGASRPSVTTPFSPGASAAAGSNASWPQNWRSMGAWLPVCCARPRGRGDNKPGDTSDEAAAKQQLDEEEKAAADQVALQLGFKGYAELEREEPFFDASTAVRNQQAAAEEQLTTALSEMYVGTWAGRRWFVPTVFYQNEAHNKQGWHMPEKLMLRLAMRMRRVVRVLNMLHATFREGFQKEVLEELEHNFPLDLLVELSEAAMATLQAFVDAFPKPDRPVTAEMSDMRLRKLREVANVLLALAQTSRQHKVDLIALGEEVRKAVTAKGCGEEELLRRLRWVITKTGGGLSHAVGADEAVSQPGVMFPNTDAGWLATARWYSFHFLVHQLVEALDRLRVTLNLMLPRLPGAHIQPSSHNKGDMRPTPSETAEHSAAHAQRSRVQVVLEG</sequence>
<dbReference type="Pfam" id="PF11744">
    <property type="entry name" value="ALMT"/>
    <property type="match status" value="1"/>
</dbReference>
<feature type="transmembrane region" description="Helical" evidence="6">
    <location>
        <begin position="6"/>
        <end position="24"/>
    </location>
</feature>
<organism evidence="7 8">
    <name type="scientific">Coccomyxa subellipsoidea (strain C-169)</name>
    <name type="common">Green microalga</name>
    <dbReference type="NCBI Taxonomy" id="574566"/>
    <lineage>
        <taxon>Eukaryota</taxon>
        <taxon>Viridiplantae</taxon>
        <taxon>Chlorophyta</taxon>
        <taxon>core chlorophytes</taxon>
        <taxon>Trebouxiophyceae</taxon>
        <taxon>Trebouxiophyceae incertae sedis</taxon>
        <taxon>Coccomyxaceae</taxon>
        <taxon>Coccomyxa</taxon>
        <taxon>Coccomyxa subellipsoidea</taxon>
    </lineage>
</organism>
<protein>
    <submittedName>
        <fullName evidence="7">Uncharacterized protein</fullName>
    </submittedName>
</protein>
<feature type="compositionally biased region" description="Low complexity" evidence="5">
    <location>
        <begin position="147"/>
        <end position="158"/>
    </location>
</feature>